<organism evidence="1 2">
    <name type="scientific">Propioniciclava flava</name>
    <dbReference type="NCBI Taxonomy" id="2072026"/>
    <lineage>
        <taxon>Bacteria</taxon>
        <taxon>Bacillati</taxon>
        <taxon>Actinomycetota</taxon>
        <taxon>Actinomycetes</taxon>
        <taxon>Propionibacteriales</taxon>
        <taxon>Propionibacteriaceae</taxon>
        <taxon>Propioniciclava</taxon>
    </lineage>
</organism>
<dbReference type="RefSeq" id="WP_129459071.1">
    <property type="nucleotide sequence ID" value="NZ_PPCV01000006.1"/>
</dbReference>
<keyword evidence="2" id="KW-1185">Reference proteome</keyword>
<reference evidence="1 2" key="1">
    <citation type="submission" date="2018-01" db="EMBL/GenBank/DDBJ databases">
        <title>Lactibacter flavus gen. nov., sp. nov., a novel bacterium of the family Propionibacteriaceae isolated from raw milk and dairy products.</title>
        <authorList>
            <person name="Wenning M."/>
            <person name="Breitenwieser F."/>
            <person name="Huptas C."/>
            <person name="von Neubeck M."/>
            <person name="Busse H.-J."/>
            <person name="Scherer S."/>
        </authorList>
    </citation>
    <scope>NUCLEOTIDE SEQUENCE [LARGE SCALE GENOMIC DNA]</scope>
    <source>
        <strain evidence="1 2">VG341</strain>
    </source>
</reference>
<comment type="caution">
    <text evidence="1">The sequence shown here is derived from an EMBL/GenBank/DDBJ whole genome shotgun (WGS) entry which is preliminary data.</text>
</comment>
<evidence type="ECO:0008006" key="3">
    <source>
        <dbReference type="Google" id="ProtNLM"/>
    </source>
</evidence>
<dbReference type="Pfam" id="PF11298">
    <property type="entry name" value="DUF3099"/>
    <property type="match status" value="1"/>
</dbReference>
<dbReference type="InterPro" id="IPR021449">
    <property type="entry name" value="DUF3099"/>
</dbReference>
<name>A0A4Q2EIT8_9ACTN</name>
<dbReference type="OrthoDB" id="4229919at2"/>
<protein>
    <recommendedName>
        <fullName evidence="3">DUF3099 domain-containing protein</fullName>
    </recommendedName>
</protein>
<dbReference type="AlphaFoldDB" id="A0A4Q2EIT8"/>
<evidence type="ECO:0000313" key="2">
    <source>
        <dbReference type="Proteomes" id="UP000290624"/>
    </source>
</evidence>
<evidence type="ECO:0000313" key="1">
    <source>
        <dbReference type="EMBL" id="RXW31855.1"/>
    </source>
</evidence>
<gene>
    <name evidence="1" type="ORF">C1706_09920</name>
</gene>
<dbReference type="EMBL" id="PPCV01000006">
    <property type="protein sequence ID" value="RXW31855.1"/>
    <property type="molecule type" value="Genomic_DNA"/>
</dbReference>
<proteinExistence type="predicted"/>
<accession>A0A4Q2EIT8</accession>
<dbReference type="Proteomes" id="UP000290624">
    <property type="component" value="Unassembled WGS sequence"/>
</dbReference>
<sequence>MAGRGAEDRPSVITDARIGRTLSTEQRMRRYLITMGFRVVAFFAAVLSPAPYNIALFIAAALLPGLAVLLGNAADNHAAPVARPIDVAPLPELTGRDVIPGDVAESDAA</sequence>